<dbReference type="InterPro" id="IPR010982">
    <property type="entry name" value="Lambda_DNA-bd_dom_sf"/>
</dbReference>
<dbReference type="Pfam" id="PF01381">
    <property type="entry name" value="HTH_3"/>
    <property type="match status" value="1"/>
</dbReference>
<dbReference type="InterPro" id="IPR001387">
    <property type="entry name" value="Cro/C1-type_HTH"/>
</dbReference>
<organism evidence="2 3">
    <name type="scientific">Lactiplantibacillus dongliensis</name>
    <dbReference type="NCBI Taxonomy" id="2559919"/>
    <lineage>
        <taxon>Bacteria</taxon>
        <taxon>Bacillati</taxon>
        <taxon>Bacillota</taxon>
        <taxon>Bacilli</taxon>
        <taxon>Lactobacillales</taxon>
        <taxon>Lactobacillaceae</taxon>
        <taxon>Lactiplantibacillus</taxon>
    </lineage>
</organism>
<dbReference type="CDD" id="cd00093">
    <property type="entry name" value="HTH_XRE"/>
    <property type="match status" value="1"/>
</dbReference>
<gene>
    <name evidence="2" type="ORF">ACFP3T_00270</name>
</gene>
<dbReference type="EMBL" id="JBHSSD010000002">
    <property type="protein sequence ID" value="MFC6163123.1"/>
    <property type="molecule type" value="Genomic_DNA"/>
</dbReference>
<name>A0ABW1R040_9LACO</name>
<dbReference type="Gene3D" id="1.10.260.40">
    <property type="entry name" value="lambda repressor-like DNA-binding domains"/>
    <property type="match status" value="1"/>
</dbReference>
<accession>A0ABW1R040</accession>
<feature type="domain" description="HTH cro/C1-type" evidence="1">
    <location>
        <begin position="78"/>
        <end position="111"/>
    </location>
</feature>
<reference evidence="3" key="1">
    <citation type="journal article" date="2019" name="Int. J. Syst. Evol. Microbiol.">
        <title>The Global Catalogue of Microorganisms (GCM) 10K type strain sequencing project: providing services to taxonomists for standard genome sequencing and annotation.</title>
        <authorList>
            <consortium name="The Broad Institute Genomics Platform"/>
            <consortium name="The Broad Institute Genome Sequencing Center for Infectious Disease"/>
            <person name="Wu L."/>
            <person name="Ma J."/>
        </authorList>
    </citation>
    <scope>NUCLEOTIDE SEQUENCE [LARGE SCALE GENOMIC DNA]</scope>
    <source>
        <strain evidence="3">CCM 8932</strain>
    </source>
</reference>
<proteinExistence type="predicted"/>
<comment type="caution">
    <text evidence="2">The sequence shown here is derived from an EMBL/GenBank/DDBJ whole genome shotgun (WGS) entry which is preliminary data.</text>
</comment>
<evidence type="ECO:0000259" key="1">
    <source>
        <dbReference type="PROSITE" id="PS50943"/>
    </source>
</evidence>
<evidence type="ECO:0000313" key="3">
    <source>
        <dbReference type="Proteomes" id="UP001596253"/>
    </source>
</evidence>
<keyword evidence="3" id="KW-1185">Reference proteome</keyword>
<sequence length="183" mass="21591">MTKKEFYNPETDTTETYTEVWQVEQVKVRDETHLLVKNHYWQAADGELWVDFDHPMENVQAAFNAFRESKGYLKPDEIRALRHKLNMTVRRFAEVLGIAPSSLTQIENNLRVQAKYQENLFEAVAYFLKIQGRLPEKWLVKSDRATVASDDQVDNDYIRYHNEKMAHDRVKNFDKQDDFGDAS</sequence>
<dbReference type="PROSITE" id="PS50943">
    <property type="entry name" value="HTH_CROC1"/>
    <property type="match status" value="1"/>
</dbReference>
<dbReference type="SUPFAM" id="SSF47413">
    <property type="entry name" value="lambda repressor-like DNA-binding domains"/>
    <property type="match status" value="1"/>
</dbReference>
<evidence type="ECO:0000313" key="2">
    <source>
        <dbReference type="EMBL" id="MFC6163123.1"/>
    </source>
</evidence>
<protein>
    <submittedName>
        <fullName evidence="2">Helix-turn-helix domain-containing protein</fullName>
    </submittedName>
</protein>
<dbReference type="Proteomes" id="UP001596253">
    <property type="component" value="Unassembled WGS sequence"/>
</dbReference>
<dbReference type="SMART" id="SM00530">
    <property type="entry name" value="HTH_XRE"/>
    <property type="match status" value="1"/>
</dbReference>
<dbReference type="RefSeq" id="WP_137640274.1">
    <property type="nucleotide sequence ID" value="NZ_BJDK01000017.1"/>
</dbReference>